<reference evidence="1 2" key="1">
    <citation type="journal article" date="2014" name="PLoS Genet.">
        <title>Phylogenetically driven sequencing of extremely halophilic archaea reveals strategies for static and dynamic osmo-response.</title>
        <authorList>
            <person name="Becker E.A."/>
            <person name="Seitzer P.M."/>
            <person name="Tritt A."/>
            <person name="Larsen D."/>
            <person name="Krusor M."/>
            <person name="Yao A.I."/>
            <person name="Wu D."/>
            <person name="Madern D."/>
            <person name="Eisen J.A."/>
            <person name="Darling A.E."/>
            <person name="Facciotti M.T."/>
        </authorList>
    </citation>
    <scope>NUCLEOTIDE SEQUENCE [LARGE SCALE GENOMIC DNA]</scope>
    <source>
        <strain evidence="1 2">DSM 18795</strain>
    </source>
</reference>
<accession>L9Y0S6</accession>
<dbReference type="Proteomes" id="UP000011531">
    <property type="component" value="Unassembled WGS sequence"/>
</dbReference>
<organism evidence="1 2">
    <name type="scientific">Natronococcus jeotgali DSM 18795</name>
    <dbReference type="NCBI Taxonomy" id="1227498"/>
    <lineage>
        <taxon>Archaea</taxon>
        <taxon>Methanobacteriati</taxon>
        <taxon>Methanobacteriota</taxon>
        <taxon>Stenosarchaea group</taxon>
        <taxon>Halobacteria</taxon>
        <taxon>Halobacteriales</taxon>
        <taxon>Natrialbaceae</taxon>
        <taxon>Natronococcus</taxon>
    </lineage>
</organism>
<name>L9Y0S6_9EURY</name>
<sequence>MAFDSKTRAAGTCTQCGSVFAVRRSDGGAVEPIGVRRCSCGGSSFDVLESEPADPCAASD</sequence>
<dbReference type="AlphaFoldDB" id="L9Y0S6"/>
<keyword evidence="2" id="KW-1185">Reference proteome</keyword>
<dbReference type="RefSeq" id="WP_008419668.1">
    <property type="nucleotide sequence ID" value="NZ_AOIA01000017.1"/>
</dbReference>
<evidence type="ECO:0000313" key="2">
    <source>
        <dbReference type="Proteomes" id="UP000011531"/>
    </source>
</evidence>
<proteinExistence type="predicted"/>
<dbReference type="OrthoDB" id="257177at2157"/>
<gene>
    <name evidence="1" type="ORF">C492_00999</name>
</gene>
<dbReference type="EMBL" id="AOIA01000017">
    <property type="protein sequence ID" value="ELY66458.1"/>
    <property type="molecule type" value="Genomic_DNA"/>
</dbReference>
<comment type="caution">
    <text evidence="1">The sequence shown here is derived from an EMBL/GenBank/DDBJ whole genome shotgun (WGS) entry which is preliminary data.</text>
</comment>
<evidence type="ECO:0000313" key="1">
    <source>
        <dbReference type="EMBL" id="ELY66458.1"/>
    </source>
</evidence>
<protein>
    <submittedName>
        <fullName evidence="1">Uncharacterized protein</fullName>
    </submittedName>
</protein>